<dbReference type="SUPFAM" id="SSF141673">
    <property type="entry name" value="MOSC N-terminal domain-like"/>
    <property type="match status" value="1"/>
</dbReference>
<dbReference type="SUPFAM" id="SSF50800">
    <property type="entry name" value="PK beta-barrel domain-like"/>
    <property type="match status" value="1"/>
</dbReference>
<reference evidence="2 3" key="1">
    <citation type="submission" date="2020-04" db="EMBL/GenBank/DDBJ databases">
        <authorList>
            <person name="Yoon J."/>
        </authorList>
    </citation>
    <scope>NUCLEOTIDE SEQUENCE [LARGE SCALE GENOMIC DNA]</scope>
    <source>
        <strain evidence="2 3">KMU-166</strain>
    </source>
</reference>
<evidence type="ECO:0000313" key="2">
    <source>
        <dbReference type="EMBL" id="NKI17204.1"/>
    </source>
</evidence>
<evidence type="ECO:0000259" key="1">
    <source>
        <dbReference type="PROSITE" id="PS51340"/>
    </source>
</evidence>
<comment type="caution">
    <text evidence="2">The sequence shown here is derived from an EMBL/GenBank/DDBJ whole genome shotgun (WGS) entry which is preliminary data.</text>
</comment>
<dbReference type="Proteomes" id="UP000765845">
    <property type="component" value="Unassembled WGS sequence"/>
</dbReference>
<gene>
    <name evidence="2" type="ORF">HCU74_07185</name>
</gene>
<sequence>MSLVVTAVYRYPVKSLAAAPCDALTVDEWGPSGDRRWLVVDDHGRFVTQRQLPKMCRIYAQVQGRQLLLRDLDDGASIVIEQPEANGSLTTATVWRDQVESRDAGDEVAQWLSDRLGRRLRLFHLPAQVHRQVDLDYAPAGVRVSYADGFPFLICHGASLRFLQQELGRPLDMQRFRPNIVIDGAEAFAEGGWRSLAINGVEFDLVKPCSRCAIPTIALESGEKEADVFPLLRKFCQTDSGVIFGQNAIHRGSGVIGVGDVVELLA</sequence>
<dbReference type="EMBL" id="JAAWWK010000002">
    <property type="protein sequence ID" value="NKI17204.1"/>
    <property type="molecule type" value="Genomic_DNA"/>
</dbReference>
<keyword evidence="3" id="KW-1185">Reference proteome</keyword>
<dbReference type="Pfam" id="PF03476">
    <property type="entry name" value="MOSC_N"/>
    <property type="match status" value="1"/>
</dbReference>
<dbReference type="InterPro" id="IPR005302">
    <property type="entry name" value="MoCF_Sase_C"/>
</dbReference>
<organism evidence="2 3">
    <name type="scientific">Spongiibacter thalassae</name>
    <dbReference type="NCBI Taxonomy" id="2721624"/>
    <lineage>
        <taxon>Bacteria</taxon>
        <taxon>Pseudomonadati</taxon>
        <taxon>Pseudomonadota</taxon>
        <taxon>Gammaproteobacteria</taxon>
        <taxon>Cellvibrionales</taxon>
        <taxon>Spongiibacteraceae</taxon>
        <taxon>Spongiibacter</taxon>
    </lineage>
</organism>
<protein>
    <submittedName>
        <fullName evidence="2">MOSC domain-containing protein</fullName>
    </submittedName>
</protein>
<proteinExistence type="predicted"/>
<dbReference type="RefSeq" id="WP_168449720.1">
    <property type="nucleotide sequence ID" value="NZ_JAAWWK010000002.1"/>
</dbReference>
<name>A0ABX1GDE3_9GAMM</name>
<accession>A0ABX1GDE3</accession>
<dbReference type="InterPro" id="IPR011037">
    <property type="entry name" value="Pyrv_Knase-like_insert_dom_sf"/>
</dbReference>
<dbReference type="PANTHER" id="PTHR14237:SF19">
    <property type="entry name" value="MITOCHONDRIAL AMIDOXIME REDUCING COMPONENT 1"/>
    <property type="match status" value="1"/>
</dbReference>
<feature type="domain" description="MOSC" evidence="1">
    <location>
        <begin position="127"/>
        <end position="265"/>
    </location>
</feature>
<dbReference type="InterPro" id="IPR005303">
    <property type="entry name" value="MOCOS_middle"/>
</dbReference>
<dbReference type="PROSITE" id="PS51340">
    <property type="entry name" value="MOSC"/>
    <property type="match status" value="1"/>
</dbReference>
<dbReference type="Pfam" id="PF03473">
    <property type="entry name" value="MOSC"/>
    <property type="match status" value="1"/>
</dbReference>
<evidence type="ECO:0000313" key="3">
    <source>
        <dbReference type="Proteomes" id="UP000765845"/>
    </source>
</evidence>
<dbReference type="PANTHER" id="PTHR14237">
    <property type="entry name" value="MOLYBDOPTERIN COFACTOR SULFURASE MOSC"/>
    <property type="match status" value="1"/>
</dbReference>